<dbReference type="GO" id="GO:0004413">
    <property type="term" value="F:homoserine kinase activity"/>
    <property type="evidence" value="ECO:0007669"/>
    <property type="project" value="TreeGrafter"/>
</dbReference>
<dbReference type="InterPro" id="IPR002575">
    <property type="entry name" value="Aminoglycoside_PTrfase"/>
</dbReference>
<evidence type="ECO:0000313" key="3">
    <source>
        <dbReference type="EMBL" id="TCN43639.1"/>
    </source>
</evidence>
<name>A0A4R2CW91_SHIGR</name>
<organism evidence="3 4">
    <name type="scientific">Shinella granuli</name>
    <dbReference type="NCBI Taxonomy" id="323621"/>
    <lineage>
        <taxon>Bacteria</taxon>
        <taxon>Pseudomonadati</taxon>
        <taxon>Pseudomonadota</taxon>
        <taxon>Alphaproteobacteria</taxon>
        <taxon>Hyphomicrobiales</taxon>
        <taxon>Rhizobiaceae</taxon>
        <taxon>Shinella</taxon>
    </lineage>
</organism>
<comment type="similarity">
    <text evidence="1">Belongs to the pseudomonas-type ThrB family.</text>
</comment>
<dbReference type="RefSeq" id="WP_133034818.1">
    <property type="nucleotide sequence ID" value="NZ_BAABEI010000004.1"/>
</dbReference>
<dbReference type="InterPro" id="IPR050249">
    <property type="entry name" value="Pseudomonas-type_ThrB"/>
</dbReference>
<dbReference type="PANTHER" id="PTHR21064:SF6">
    <property type="entry name" value="AMINOGLYCOSIDE PHOSPHOTRANSFERASE DOMAIN-CONTAINING PROTEIN"/>
    <property type="match status" value="1"/>
</dbReference>
<dbReference type="GO" id="GO:0009088">
    <property type="term" value="P:threonine biosynthetic process"/>
    <property type="evidence" value="ECO:0007669"/>
    <property type="project" value="TreeGrafter"/>
</dbReference>
<accession>A0A4R2CW91</accession>
<keyword evidence="4" id="KW-1185">Reference proteome</keyword>
<protein>
    <submittedName>
        <fullName evidence="3">Ser/Thr protein kinase RdoA (MazF antagonist)</fullName>
    </submittedName>
</protein>
<evidence type="ECO:0000259" key="2">
    <source>
        <dbReference type="Pfam" id="PF01636"/>
    </source>
</evidence>
<sequence length="329" mass="36184">MDDMIAALTARAAGALVHWNLPDQVPELLKYRENAVFKVHLRDGRPAALRLHRPAYHSPAALASELVFMAALREKGIAVPLPIATADGGLLAALPSPAAAERHYADLIDWMEGEPLGDTGAPLPRSGRDLPALFRAIGREMARLHDAADAFLRPAGFERPAWDVEGLLGEAPFWGRFWDCPVITPVQRDALARLRAHLLPRLSALAPGLDYGLIHADLVRENVFVAGGAVAFIDFDDCGFGFRLFDLATALLRNRHEPDYPQLRTALLEGYAAVRPQAEAEFRHLPLFLLLRALTYIGWAAARPELPDNPARLQRYLGDTETLARELGL</sequence>
<dbReference type="EMBL" id="SLVX01000009">
    <property type="protein sequence ID" value="TCN43639.1"/>
    <property type="molecule type" value="Genomic_DNA"/>
</dbReference>
<feature type="domain" description="Aminoglycoside phosphotransferase" evidence="2">
    <location>
        <begin position="32"/>
        <end position="277"/>
    </location>
</feature>
<keyword evidence="3" id="KW-0418">Kinase</keyword>
<keyword evidence="3" id="KW-0808">Transferase</keyword>
<proteinExistence type="inferred from homology"/>
<dbReference type="InterPro" id="IPR011009">
    <property type="entry name" value="Kinase-like_dom_sf"/>
</dbReference>
<dbReference type="PANTHER" id="PTHR21064">
    <property type="entry name" value="AMINOGLYCOSIDE PHOSPHOTRANSFERASE DOMAIN-CONTAINING PROTEIN-RELATED"/>
    <property type="match status" value="1"/>
</dbReference>
<reference evidence="3 4" key="1">
    <citation type="submission" date="2019-03" db="EMBL/GenBank/DDBJ databases">
        <title>Genomic Encyclopedia of Type Strains, Phase IV (KMG-IV): sequencing the most valuable type-strain genomes for metagenomic binning, comparative biology and taxonomic classification.</title>
        <authorList>
            <person name="Goeker M."/>
        </authorList>
    </citation>
    <scope>NUCLEOTIDE SEQUENCE [LARGE SCALE GENOMIC DNA]</scope>
    <source>
        <strain evidence="3 4">DSM 18401</strain>
    </source>
</reference>
<dbReference type="SUPFAM" id="SSF56112">
    <property type="entry name" value="Protein kinase-like (PK-like)"/>
    <property type="match status" value="1"/>
</dbReference>
<dbReference type="Gene3D" id="3.90.1200.10">
    <property type="match status" value="1"/>
</dbReference>
<dbReference type="Proteomes" id="UP000295351">
    <property type="component" value="Unassembled WGS sequence"/>
</dbReference>
<comment type="caution">
    <text evidence="3">The sequence shown here is derived from an EMBL/GenBank/DDBJ whole genome shotgun (WGS) entry which is preliminary data.</text>
</comment>
<dbReference type="Pfam" id="PF01636">
    <property type="entry name" value="APH"/>
    <property type="match status" value="1"/>
</dbReference>
<evidence type="ECO:0000313" key="4">
    <source>
        <dbReference type="Proteomes" id="UP000295351"/>
    </source>
</evidence>
<dbReference type="AlphaFoldDB" id="A0A4R2CW91"/>
<gene>
    <name evidence="3" type="ORF">EV665_10924</name>
</gene>
<evidence type="ECO:0000256" key="1">
    <source>
        <dbReference type="ARBA" id="ARBA00038240"/>
    </source>
</evidence>